<dbReference type="EMBL" id="JPVQ01000005">
    <property type="protein sequence ID" value="KGR91597.1"/>
    <property type="molecule type" value="Genomic_DNA"/>
</dbReference>
<dbReference type="SUPFAM" id="SSF47413">
    <property type="entry name" value="lambda repressor-like DNA-binding domains"/>
    <property type="match status" value="1"/>
</dbReference>
<organism evidence="5 6">
    <name type="scientific">Ureibacillus massiliensis 4400831 = CIP 108448 = CCUG 49529</name>
    <dbReference type="NCBI Taxonomy" id="1211035"/>
    <lineage>
        <taxon>Bacteria</taxon>
        <taxon>Bacillati</taxon>
        <taxon>Bacillota</taxon>
        <taxon>Bacilli</taxon>
        <taxon>Bacillales</taxon>
        <taxon>Caryophanaceae</taxon>
        <taxon>Ureibacillus</taxon>
    </lineage>
</organism>
<evidence type="ECO:0000259" key="4">
    <source>
        <dbReference type="PROSITE" id="PS50943"/>
    </source>
</evidence>
<accession>A0A0A3JX56</accession>
<sequence length="207" mass="23795">MKSAREILGENLLKMLNEKGIDQSVLADYLGVSNASVTYWIKGEKYPRIDKIQKIADFFNIPKSHLTEEQQSNRIENRSNVMKVPILGTIRNGEPTLVEENYYGYKYELIDSLPNRNVFYFQATEDSMEPSIPKNSFVLIKEQSEVQNGEIAAVRMNNNSEITLKRVKYQGDVLFLIPDNPKYEPIIINKKDQVTILGKAIKYTLDL</sequence>
<keyword evidence="2" id="KW-0238">DNA-binding</keyword>
<keyword evidence="1" id="KW-0805">Transcription regulation</keyword>
<name>A0A0A3JX56_9BACL</name>
<dbReference type="Proteomes" id="UP000030595">
    <property type="component" value="Unassembled WGS sequence"/>
</dbReference>
<dbReference type="InterPro" id="IPR001387">
    <property type="entry name" value="Cro/C1-type_HTH"/>
</dbReference>
<dbReference type="PANTHER" id="PTHR40661:SF1">
    <property type="entry name" value="HTH CRO_C1-TYPE DOMAIN-CONTAINING PROTEIN"/>
    <property type="match status" value="1"/>
</dbReference>
<dbReference type="CDD" id="cd00093">
    <property type="entry name" value="HTH_XRE"/>
    <property type="match status" value="1"/>
</dbReference>
<dbReference type="GO" id="GO:0003677">
    <property type="term" value="F:DNA binding"/>
    <property type="evidence" value="ECO:0007669"/>
    <property type="project" value="UniProtKB-KW"/>
</dbReference>
<evidence type="ECO:0000256" key="1">
    <source>
        <dbReference type="ARBA" id="ARBA00023015"/>
    </source>
</evidence>
<dbReference type="Gene3D" id="1.10.260.40">
    <property type="entry name" value="lambda repressor-like DNA-binding domains"/>
    <property type="match status" value="1"/>
</dbReference>
<comment type="caution">
    <text evidence="5">The sequence shown here is derived from an EMBL/GenBank/DDBJ whole genome shotgun (WGS) entry which is preliminary data.</text>
</comment>
<evidence type="ECO:0000256" key="3">
    <source>
        <dbReference type="ARBA" id="ARBA00023163"/>
    </source>
</evidence>
<dbReference type="RefSeq" id="WP_036172994.1">
    <property type="nucleotide sequence ID" value="NZ_AVCZ01000005.1"/>
</dbReference>
<protein>
    <submittedName>
        <fullName evidence="5">XRE family transcriptional regulator</fullName>
    </submittedName>
</protein>
<dbReference type="InterPro" id="IPR010982">
    <property type="entry name" value="Lambda_DNA-bd_dom_sf"/>
</dbReference>
<dbReference type="eggNOG" id="COG1974">
    <property type="taxonomic scope" value="Bacteria"/>
</dbReference>
<dbReference type="Pfam" id="PF00717">
    <property type="entry name" value="Peptidase_S24"/>
    <property type="match status" value="1"/>
</dbReference>
<keyword evidence="6" id="KW-1185">Reference proteome</keyword>
<dbReference type="Gene3D" id="2.10.109.10">
    <property type="entry name" value="Umud Fragment, subunit A"/>
    <property type="match status" value="1"/>
</dbReference>
<evidence type="ECO:0000313" key="6">
    <source>
        <dbReference type="Proteomes" id="UP000030595"/>
    </source>
</evidence>
<evidence type="ECO:0000256" key="2">
    <source>
        <dbReference type="ARBA" id="ARBA00023125"/>
    </source>
</evidence>
<dbReference type="PROSITE" id="PS50943">
    <property type="entry name" value="HTH_CROC1"/>
    <property type="match status" value="1"/>
</dbReference>
<dbReference type="InterPro" id="IPR036286">
    <property type="entry name" value="LexA/Signal_pep-like_sf"/>
</dbReference>
<dbReference type="PANTHER" id="PTHR40661">
    <property type="match status" value="1"/>
</dbReference>
<dbReference type="SUPFAM" id="SSF51306">
    <property type="entry name" value="LexA/Signal peptidase"/>
    <property type="match status" value="1"/>
</dbReference>
<gene>
    <name evidence="5" type="ORF">CD30_04630</name>
</gene>
<dbReference type="Pfam" id="PF01381">
    <property type="entry name" value="HTH_3"/>
    <property type="match status" value="1"/>
</dbReference>
<dbReference type="InterPro" id="IPR015927">
    <property type="entry name" value="Peptidase_S24_S26A/B/C"/>
</dbReference>
<dbReference type="InterPro" id="IPR039418">
    <property type="entry name" value="LexA-like"/>
</dbReference>
<feature type="domain" description="HTH cro/C1-type" evidence="4">
    <location>
        <begin position="12"/>
        <end position="66"/>
    </location>
</feature>
<evidence type="ECO:0000313" key="5">
    <source>
        <dbReference type="EMBL" id="KGR91597.1"/>
    </source>
</evidence>
<dbReference type="CDD" id="cd06529">
    <property type="entry name" value="S24_LexA-like"/>
    <property type="match status" value="1"/>
</dbReference>
<dbReference type="SMART" id="SM00530">
    <property type="entry name" value="HTH_XRE"/>
    <property type="match status" value="1"/>
</dbReference>
<keyword evidence="3" id="KW-0804">Transcription</keyword>
<dbReference type="AlphaFoldDB" id="A0A0A3JX56"/>
<reference evidence="5 6" key="1">
    <citation type="submission" date="2014-02" db="EMBL/GenBank/DDBJ databases">
        <title>Draft genome sequence of Lysinibacillus massiliensis CCUG 49529.</title>
        <authorList>
            <person name="Zhang F."/>
            <person name="Wang G."/>
            <person name="Zhang L."/>
        </authorList>
    </citation>
    <scope>NUCLEOTIDE SEQUENCE [LARGE SCALE GENOMIC DNA]</scope>
    <source>
        <strain evidence="5 6">CCUG 49529</strain>
    </source>
</reference>
<proteinExistence type="predicted"/>